<protein>
    <submittedName>
        <fullName evidence="3">Glycogen debranching protein GlgX</fullName>
    </submittedName>
</protein>
<dbReference type="InterPro" id="IPR017853">
    <property type="entry name" value="GH"/>
</dbReference>
<dbReference type="RefSeq" id="WP_278158560.1">
    <property type="nucleotide sequence ID" value="NZ_CP121252.1"/>
</dbReference>
<evidence type="ECO:0000313" key="4">
    <source>
        <dbReference type="Proteomes" id="UP001219037"/>
    </source>
</evidence>
<dbReference type="EMBL" id="CP121252">
    <property type="protein sequence ID" value="WFP17212.1"/>
    <property type="molecule type" value="Genomic_DNA"/>
</dbReference>
<feature type="region of interest" description="Disordered" evidence="1">
    <location>
        <begin position="478"/>
        <end position="512"/>
    </location>
</feature>
<dbReference type="CDD" id="cd11326">
    <property type="entry name" value="AmyAc_Glg_debranch"/>
    <property type="match status" value="1"/>
</dbReference>
<dbReference type="InterPro" id="IPR006047">
    <property type="entry name" value="GH13_cat_dom"/>
</dbReference>
<gene>
    <name evidence="3" type="primary">glgX</name>
    <name evidence="3" type="ORF">P8192_03565</name>
</gene>
<dbReference type="Proteomes" id="UP001219037">
    <property type="component" value="Chromosome"/>
</dbReference>
<organism evidence="3 4">
    <name type="scientific">Citricoccus muralis</name>
    <dbReference type="NCBI Taxonomy" id="169134"/>
    <lineage>
        <taxon>Bacteria</taxon>
        <taxon>Bacillati</taxon>
        <taxon>Actinomycetota</taxon>
        <taxon>Actinomycetes</taxon>
        <taxon>Micrococcales</taxon>
        <taxon>Micrococcaceae</taxon>
        <taxon>Citricoccus</taxon>
    </lineage>
</organism>
<dbReference type="SMART" id="SM00642">
    <property type="entry name" value="Aamy"/>
    <property type="match status" value="1"/>
</dbReference>
<dbReference type="NCBIfam" id="TIGR02100">
    <property type="entry name" value="glgX_debranch"/>
    <property type="match status" value="1"/>
</dbReference>
<evidence type="ECO:0000313" key="3">
    <source>
        <dbReference type="EMBL" id="WFP17212.1"/>
    </source>
</evidence>
<feature type="domain" description="Glycosyl hydrolase family 13 catalytic" evidence="2">
    <location>
        <begin position="131"/>
        <end position="584"/>
    </location>
</feature>
<evidence type="ECO:0000256" key="1">
    <source>
        <dbReference type="SAM" id="MobiDB-lite"/>
    </source>
</evidence>
<dbReference type="SUPFAM" id="SSF51445">
    <property type="entry name" value="(Trans)glycosidases"/>
    <property type="match status" value="1"/>
</dbReference>
<keyword evidence="4" id="KW-1185">Reference proteome</keyword>
<dbReference type="Gene3D" id="3.20.20.80">
    <property type="entry name" value="Glycosidases"/>
    <property type="match status" value="1"/>
</dbReference>
<dbReference type="Gene3D" id="2.60.40.10">
    <property type="entry name" value="Immunoglobulins"/>
    <property type="match status" value="1"/>
</dbReference>
<name>A0ABY8H7T3_9MICC</name>
<dbReference type="PANTHER" id="PTHR43002">
    <property type="entry name" value="GLYCOGEN DEBRANCHING ENZYME"/>
    <property type="match status" value="1"/>
</dbReference>
<dbReference type="SUPFAM" id="SSF51011">
    <property type="entry name" value="Glycosyl hydrolase domain"/>
    <property type="match status" value="1"/>
</dbReference>
<accession>A0ABY8H7T3</accession>
<dbReference type="InterPro" id="IPR013783">
    <property type="entry name" value="Ig-like_fold"/>
</dbReference>
<dbReference type="Pfam" id="PF00128">
    <property type="entry name" value="Alpha-amylase"/>
    <property type="match status" value="1"/>
</dbReference>
<sequence length="710" mass="77767">MTEPQHPSRPTPLGASAASGTHHREPEVAAESCQCVNLAVYAPGLTEVDVVFTTSDFPRDAAPTVADLHRVELPGFNHGVHHGTLTGLDNGSLYAFIPRDQDLEPTGPVVGGLLDPCGDAVETREGIHWSTRVERSFDWGGVTAPDTALRDTIIYEAHVIGQTKLHPEIPEHLRGTYAGLAHPVMIAYLQRLGITAVELLPVHHHADESHLSELGLENYWGYNTLSFFSPHPSYATVDAQRRGPQAVADEFKGMVRLLHEAGIEVILDVVYNHTAEEGPTGPTYSWRGLGERAYYRHVDDSPDSDYLDTTGCGNTLNFADATVVRMALDSLRRWVEEFGVDGFRFDLAVSLGRDAHHHFTPQHPFLVAVTSDPVLSQVKLISEPWDVSVGGWQTGRFPPGFRDWNDHFRDTVRDFWVTSRAALDHGDRPSPLGGLADVLSGSQGLFAPSGRSALSSVNYVTAHDGFTLRDLVSYNHKHNEANGEDNRDGTENNRSYNHGAEGPTDETHVEQSRQRTMRNVMVTLLMSLGVPMITAGDELGRSQSGNNNAYCQNNELSWTDWPRLLENPAAQTMHALTRRMIRLRRAFLADQPYTYPSRDSGHMMWFNADGEPMTQQEWESPSVRVLQQLIGIPGGRTSGLVIFNGGLDADVVRVPGSKPGAENLLGDLAGGELVLALSTHGERDRVGSTVGAGDVLAIPGYSISIYALSQ</sequence>
<reference evidence="3 4" key="1">
    <citation type="submission" date="2023-04" db="EMBL/GenBank/DDBJ databases">
        <title>Funneling lignin-derived compounds into biodiesel using alkali-halophilic Citricoccus sp. P2.</title>
        <authorList>
            <person name="Luo C.-B."/>
        </authorList>
    </citation>
    <scope>NUCLEOTIDE SEQUENCE [LARGE SCALE GENOMIC DNA]</scope>
    <source>
        <strain evidence="3 4">P2</strain>
    </source>
</reference>
<dbReference type="InterPro" id="IPR011837">
    <property type="entry name" value="Glycogen_debranch_GlgX"/>
</dbReference>
<feature type="compositionally biased region" description="Basic and acidic residues" evidence="1">
    <location>
        <begin position="478"/>
        <end position="491"/>
    </location>
</feature>
<feature type="region of interest" description="Disordered" evidence="1">
    <location>
        <begin position="1"/>
        <end position="25"/>
    </location>
</feature>
<evidence type="ECO:0000259" key="2">
    <source>
        <dbReference type="SMART" id="SM00642"/>
    </source>
</evidence>
<proteinExistence type="predicted"/>